<dbReference type="EMBL" id="AZGK01000002">
    <property type="protein sequence ID" value="KRM47262.1"/>
    <property type="molecule type" value="Genomic_DNA"/>
</dbReference>
<dbReference type="PROSITE" id="PS50263">
    <property type="entry name" value="CN_HYDROLASE"/>
    <property type="match status" value="1"/>
</dbReference>
<dbReference type="InterPro" id="IPR003010">
    <property type="entry name" value="C-N_Hydrolase"/>
</dbReference>
<dbReference type="GO" id="GO:0016787">
    <property type="term" value="F:hydrolase activity"/>
    <property type="evidence" value="ECO:0007669"/>
    <property type="project" value="UniProtKB-KW"/>
</dbReference>
<organism evidence="3 4">
    <name type="scientific">Lentilactobacillus parabuchneri DSM 5707 = NBRC 107865</name>
    <dbReference type="NCBI Taxonomy" id="1423784"/>
    <lineage>
        <taxon>Bacteria</taxon>
        <taxon>Bacillati</taxon>
        <taxon>Bacillota</taxon>
        <taxon>Bacilli</taxon>
        <taxon>Lactobacillales</taxon>
        <taxon>Lactobacillaceae</taxon>
        <taxon>Lentilactobacillus</taxon>
    </lineage>
</organism>
<dbReference type="Pfam" id="PF00795">
    <property type="entry name" value="CN_hydrolase"/>
    <property type="match status" value="1"/>
</dbReference>
<feature type="domain" description="CN hydrolase" evidence="2">
    <location>
        <begin position="19"/>
        <end position="255"/>
    </location>
</feature>
<dbReference type="PATRIC" id="fig|1423784.4.peg.969"/>
<reference evidence="3 4" key="1">
    <citation type="journal article" date="2015" name="Genome Announc.">
        <title>Expanding the biotechnology potential of lactobacilli through comparative genomics of 213 strains and associated genera.</title>
        <authorList>
            <person name="Sun Z."/>
            <person name="Harris H.M."/>
            <person name="McCann A."/>
            <person name="Guo C."/>
            <person name="Argimon S."/>
            <person name="Zhang W."/>
            <person name="Yang X."/>
            <person name="Jeffery I.B."/>
            <person name="Cooney J.C."/>
            <person name="Kagawa T.F."/>
            <person name="Liu W."/>
            <person name="Song Y."/>
            <person name="Salvetti E."/>
            <person name="Wrobel A."/>
            <person name="Rasinkangas P."/>
            <person name="Parkhill J."/>
            <person name="Rea M.C."/>
            <person name="O'Sullivan O."/>
            <person name="Ritari J."/>
            <person name="Douillard F.P."/>
            <person name="Paul Ross R."/>
            <person name="Yang R."/>
            <person name="Briner A.E."/>
            <person name="Felis G.E."/>
            <person name="de Vos W.M."/>
            <person name="Barrangou R."/>
            <person name="Klaenhammer T.R."/>
            <person name="Caufield P.W."/>
            <person name="Cui Y."/>
            <person name="Zhang H."/>
            <person name="O'Toole P.W."/>
        </authorList>
    </citation>
    <scope>NUCLEOTIDE SEQUENCE [LARGE SCALE GENOMIC DNA]</scope>
    <source>
        <strain evidence="3 4">DSM 5707</strain>
    </source>
</reference>
<evidence type="ECO:0000313" key="4">
    <source>
        <dbReference type="Proteomes" id="UP000051957"/>
    </source>
</evidence>
<dbReference type="InterPro" id="IPR036526">
    <property type="entry name" value="C-N_Hydrolase_sf"/>
</dbReference>
<dbReference type="Proteomes" id="UP000051957">
    <property type="component" value="Unassembled WGS sequence"/>
</dbReference>
<dbReference type="PANTHER" id="PTHR23088:SF27">
    <property type="entry name" value="DEAMINATED GLUTATHIONE AMIDASE"/>
    <property type="match status" value="1"/>
</dbReference>
<evidence type="ECO:0000313" key="3">
    <source>
        <dbReference type="EMBL" id="KRM47262.1"/>
    </source>
</evidence>
<dbReference type="SUPFAM" id="SSF56317">
    <property type="entry name" value="Carbon-nitrogen hydrolase"/>
    <property type="match status" value="1"/>
</dbReference>
<gene>
    <name evidence="3" type="ORF">FC51_GL000961</name>
</gene>
<sequence length="277" mass="31533">MLYFRTKLTNKLREADMKLTISLAQIDIAYGNPDENFAKIEPLVKQAAAAGADVVVFPEMWNTGYDLSRFDKIADENGERTRQLLSELAKKYQLIVHGGSVAIKHDGAFYNTTYIFGRDGKLLTQYEKVHLFGLMHEDEFLAAGHEEDHFQIKGVDATSVICYDIRFPEWLRTLSLDNSRIIFVPAEWPTSRIPQWRRLLAARAIENQSFVVAVNRVGSDPDNPFGGHSGVYNPMGDEILTLGDQPQLKTITIDTTETDEVRGFMPVFEDRRPELYR</sequence>
<evidence type="ECO:0000259" key="2">
    <source>
        <dbReference type="PROSITE" id="PS50263"/>
    </source>
</evidence>
<name>A0A0R1YX98_9LACO</name>
<evidence type="ECO:0000256" key="1">
    <source>
        <dbReference type="ARBA" id="ARBA00010613"/>
    </source>
</evidence>
<protein>
    <submittedName>
        <fullName evidence="3">Hydrolase, carbon-nitrogen family</fullName>
    </submittedName>
</protein>
<dbReference type="PANTHER" id="PTHR23088">
    <property type="entry name" value="NITRILASE-RELATED"/>
    <property type="match status" value="1"/>
</dbReference>
<dbReference type="Gene3D" id="3.60.110.10">
    <property type="entry name" value="Carbon-nitrogen hydrolase"/>
    <property type="match status" value="1"/>
</dbReference>
<dbReference type="CDD" id="cd07583">
    <property type="entry name" value="nitrilase_5"/>
    <property type="match status" value="1"/>
</dbReference>
<keyword evidence="3" id="KW-0378">Hydrolase</keyword>
<comment type="similarity">
    <text evidence="1">Belongs to the carbon-nitrogen hydrolase superfamily. NIT1/NIT2 family.</text>
</comment>
<accession>A0A0R1YX98</accession>
<dbReference type="AlphaFoldDB" id="A0A0R1YX98"/>
<comment type="caution">
    <text evidence="3">The sequence shown here is derived from an EMBL/GenBank/DDBJ whole genome shotgun (WGS) entry which is preliminary data.</text>
</comment>
<proteinExistence type="inferred from homology"/>